<keyword evidence="3" id="KW-0964">Secreted</keyword>
<sequence>MIPIFLSIGLGALTVFAQNSYADKICTVVSSNGTSDDSPAISSAFAKCASGGTVVFEEGVDYNVFTPISATNLTDVTIQMYGNLHLPQDIDATRKLVLSKSSNTYWFTLKGSGVHWEGAKSITSGWVNSYGQPWWDANPANGTGITGRPHLMSFDVEGGSIKRFRSRKPIAWNVKVEGSDIDISDSIIDAVSNSQAFPFNTDAFDVGAQNVRITNLEAFNGDDAVAINNGAHNVHVSDSTIGYQTHGLSIGSLGKDQSSFANVSNIHFDRISVAGGLYAARFKSWVGGQGLCSNVTWSNIKIHNVTFPVFINQQYVDQGSAGSAERPNNSSVVLKDFTFENFTGDINSFHPGDGSCATDPCWYDIGLPDLSQTEAMIIECNTNSSCSGFKSSNINIYPQKQQAPTVICMNAGAELNPELGFECANGTFAPTQ</sequence>
<gene>
    <name evidence="18" type="ORF">WHR41_01829</name>
</gene>
<evidence type="ECO:0000313" key="19">
    <source>
        <dbReference type="Proteomes" id="UP000803884"/>
    </source>
</evidence>
<comment type="function">
    <text evidence="11">Specific in hydrolyzing the terminal glycosidic bond of polygalacturonic acid and oligogalacturonates.</text>
</comment>
<evidence type="ECO:0000256" key="4">
    <source>
        <dbReference type="ARBA" id="ARBA00022729"/>
    </source>
</evidence>
<feature type="chain" id="PRO_5044250924" description="galacturonan 1,4-alpha-galacturonidase" evidence="17">
    <location>
        <begin position="23"/>
        <end position="432"/>
    </location>
</feature>
<evidence type="ECO:0000256" key="6">
    <source>
        <dbReference type="ARBA" id="ARBA00022801"/>
    </source>
</evidence>
<feature type="signal peptide" evidence="17">
    <location>
        <begin position="1"/>
        <end position="22"/>
    </location>
</feature>
<evidence type="ECO:0000313" key="18">
    <source>
        <dbReference type="EMBL" id="KAL1589462.1"/>
    </source>
</evidence>
<evidence type="ECO:0000256" key="5">
    <source>
        <dbReference type="ARBA" id="ARBA00022737"/>
    </source>
</evidence>
<evidence type="ECO:0000256" key="1">
    <source>
        <dbReference type="ARBA" id="ARBA00004613"/>
    </source>
</evidence>
<evidence type="ECO:0000256" key="2">
    <source>
        <dbReference type="ARBA" id="ARBA00008834"/>
    </source>
</evidence>
<comment type="caution">
    <text evidence="18">The sequence shown here is derived from an EMBL/GenBank/DDBJ whole genome shotgun (WGS) entry which is preliminary data.</text>
</comment>
<comment type="catalytic activity">
    <reaction evidence="15">
        <text>[(1-&gt;4)-alpha-D-galacturonosyl](n) + H2O = alpha-D-galacturonate + [(1-&gt;4)-alpha-D-galacturonosyl](n-1)</text>
        <dbReference type="Rhea" id="RHEA:14117"/>
        <dbReference type="Rhea" id="RHEA-COMP:14570"/>
        <dbReference type="Rhea" id="RHEA-COMP:14572"/>
        <dbReference type="ChEBI" id="CHEBI:15377"/>
        <dbReference type="ChEBI" id="CHEBI:58658"/>
        <dbReference type="ChEBI" id="CHEBI:140523"/>
        <dbReference type="EC" id="3.2.1.67"/>
    </reaction>
</comment>
<dbReference type="Pfam" id="PF00295">
    <property type="entry name" value="Glyco_hydro_28"/>
    <property type="match status" value="1"/>
</dbReference>
<dbReference type="GO" id="GO:0005576">
    <property type="term" value="C:extracellular region"/>
    <property type="evidence" value="ECO:0007669"/>
    <property type="project" value="UniProtKB-SubCell"/>
</dbReference>
<evidence type="ECO:0000256" key="15">
    <source>
        <dbReference type="ARBA" id="ARBA00048766"/>
    </source>
</evidence>
<keyword evidence="19" id="KW-1185">Reference proteome</keyword>
<dbReference type="GeneID" id="96003273"/>
<dbReference type="GO" id="GO:0047911">
    <property type="term" value="F:galacturan 1,4-alpha-galacturonidase activity"/>
    <property type="evidence" value="ECO:0007669"/>
    <property type="project" value="UniProtKB-EC"/>
</dbReference>
<dbReference type="InterPro" id="IPR011050">
    <property type="entry name" value="Pectin_lyase_fold/virulence"/>
</dbReference>
<keyword evidence="5" id="KW-0677">Repeat</keyword>
<evidence type="ECO:0000256" key="8">
    <source>
        <dbReference type="ARBA" id="ARBA00023180"/>
    </source>
</evidence>
<accession>A0AB34L0A6</accession>
<evidence type="ECO:0000256" key="9">
    <source>
        <dbReference type="ARBA" id="ARBA00023295"/>
    </source>
</evidence>
<evidence type="ECO:0000256" key="13">
    <source>
        <dbReference type="ARBA" id="ARBA00041474"/>
    </source>
</evidence>
<dbReference type="Gene3D" id="2.160.20.10">
    <property type="entry name" value="Single-stranded right-handed beta-helix, Pectin lyase-like"/>
    <property type="match status" value="1"/>
</dbReference>
<proteinExistence type="inferred from homology"/>
<evidence type="ECO:0000256" key="11">
    <source>
        <dbReference type="ARBA" id="ARBA00037312"/>
    </source>
</evidence>
<evidence type="ECO:0000256" key="17">
    <source>
        <dbReference type="SAM" id="SignalP"/>
    </source>
</evidence>
<keyword evidence="9 16" id="KW-0326">Glycosidase</keyword>
<comment type="similarity">
    <text evidence="2 16">Belongs to the glycosyl hydrolase 28 family.</text>
</comment>
<evidence type="ECO:0000256" key="14">
    <source>
        <dbReference type="ARBA" id="ARBA00042262"/>
    </source>
</evidence>
<evidence type="ECO:0000256" key="7">
    <source>
        <dbReference type="ARBA" id="ARBA00023157"/>
    </source>
</evidence>
<dbReference type="EMBL" id="JAAQHG020000004">
    <property type="protein sequence ID" value="KAL1589462.1"/>
    <property type="molecule type" value="Genomic_DNA"/>
</dbReference>
<dbReference type="RefSeq" id="XP_069232567.1">
    <property type="nucleotide sequence ID" value="XM_069370435.1"/>
</dbReference>
<dbReference type="InterPro" id="IPR000743">
    <property type="entry name" value="Glyco_hydro_28"/>
</dbReference>
<dbReference type="GO" id="GO:0004650">
    <property type="term" value="F:polygalacturonase activity"/>
    <property type="evidence" value="ECO:0007669"/>
    <property type="project" value="InterPro"/>
</dbReference>
<dbReference type="PANTHER" id="PTHR31736">
    <property type="match status" value="1"/>
</dbReference>
<dbReference type="InterPro" id="IPR012334">
    <property type="entry name" value="Pectin_lyas_fold"/>
</dbReference>
<reference evidence="18 19" key="1">
    <citation type="journal article" date="2020" name="Microbiol. Resour. Announc.">
        <title>Draft Genome Sequence of a Cladosporium Species Isolated from the Mesophotic Ascidian Didemnum maculosum.</title>
        <authorList>
            <person name="Gioti A."/>
            <person name="Siaperas R."/>
            <person name="Nikolaivits E."/>
            <person name="Le Goff G."/>
            <person name="Ouazzani J."/>
            <person name="Kotoulas G."/>
            <person name="Topakas E."/>
        </authorList>
    </citation>
    <scope>NUCLEOTIDE SEQUENCE [LARGE SCALE GENOMIC DNA]</scope>
    <source>
        <strain evidence="18 19">TM138-S3</strain>
    </source>
</reference>
<organism evidence="18 19">
    <name type="scientific">Cladosporium halotolerans</name>
    <dbReference type="NCBI Taxonomy" id="1052096"/>
    <lineage>
        <taxon>Eukaryota</taxon>
        <taxon>Fungi</taxon>
        <taxon>Dikarya</taxon>
        <taxon>Ascomycota</taxon>
        <taxon>Pezizomycotina</taxon>
        <taxon>Dothideomycetes</taxon>
        <taxon>Dothideomycetidae</taxon>
        <taxon>Cladosporiales</taxon>
        <taxon>Cladosporiaceae</taxon>
        <taxon>Cladosporium</taxon>
    </lineage>
</organism>
<evidence type="ECO:0000256" key="3">
    <source>
        <dbReference type="ARBA" id="ARBA00022525"/>
    </source>
</evidence>
<dbReference type="EC" id="3.2.1.67" evidence="12"/>
<dbReference type="Proteomes" id="UP000803884">
    <property type="component" value="Unassembled WGS sequence"/>
</dbReference>
<name>A0AB34L0A6_9PEZI</name>
<keyword evidence="7" id="KW-1015">Disulfide bond</keyword>
<comment type="subcellular location">
    <subcellularLocation>
        <location evidence="1">Secreted</location>
    </subcellularLocation>
</comment>
<keyword evidence="6 16" id="KW-0378">Hydrolase</keyword>
<protein>
    <recommendedName>
        <fullName evidence="12">galacturonan 1,4-alpha-galacturonidase</fullName>
        <ecNumber evidence="12">3.2.1.67</ecNumber>
    </recommendedName>
    <alternativeName>
        <fullName evidence="13">Galacturan 1,4-alpha-galacturonidase C</fullName>
    </alternativeName>
    <alternativeName>
        <fullName evidence="14">Poly(1,4-alpha-D-galacturonide)galacturonohydrolase C</fullName>
    </alternativeName>
</protein>
<evidence type="ECO:0000256" key="10">
    <source>
        <dbReference type="ARBA" id="ARBA00023316"/>
    </source>
</evidence>
<dbReference type="PANTHER" id="PTHR31736:SF11">
    <property type="entry name" value="EXOPOLYGALACTURONASE C-RELATED"/>
    <property type="match status" value="1"/>
</dbReference>
<dbReference type="GO" id="GO:0071555">
    <property type="term" value="P:cell wall organization"/>
    <property type="evidence" value="ECO:0007669"/>
    <property type="project" value="UniProtKB-KW"/>
</dbReference>
<dbReference type="GO" id="GO:0005975">
    <property type="term" value="P:carbohydrate metabolic process"/>
    <property type="evidence" value="ECO:0007669"/>
    <property type="project" value="InterPro"/>
</dbReference>
<dbReference type="AlphaFoldDB" id="A0AB34L0A6"/>
<keyword evidence="8" id="KW-0325">Glycoprotein</keyword>
<evidence type="ECO:0000256" key="16">
    <source>
        <dbReference type="RuleBase" id="RU361169"/>
    </source>
</evidence>
<evidence type="ECO:0000256" key="12">
    <source>
        <dbReference type="ARBA" id="ARBA00038933"/>
    </source>
</evidence>
<dbReference type="SUPFAM" id="SSF51126">
    <property type="entry name" value="Pectin lyase-like"/>
    <property type="match status" value="1"/>
</dbReference>
<keyword evidence="4 17" id="KW-0732">Signal</keyword>
<keyword evidence="10" id="KW-0961">Cell wall biogenesis/degradation</keyword>